<evidence type="ECO:0000313" key="3">
    <source>
        <dbReference type="EMBL" id="NJA88313.1"/>
    </source>
</evidence>
<dbReference type="RefSeq" id="WP_167680890.1">
    <property type="nucleotide sequence ID" value="NZ_JAATWB010000002.1"/>
</dbReference>
<dbReference type="Gene3D" id="3.30.428.10">
    <property type="entry name" value="HIT-like"/>
    <property type="match status" value="1"/>
</dbReference>
<organism evidence="3 4">
    <name type="scientific">Rhodocyclus gracilis</name>
    <dbReference type="NCBI Taxonomy" id="2929842"/>
    <lineage>
        <taxon>Bacteria</taxon>
        <taxon>Pseudomonadati</taxon>
        <taxon>Pseudomonadota</taxon>
        <taxon>Betaproteobacteria</taxon>
        <taxon>Rhodocyclales</taxon>
        <taxon>Rhodocyclaceae</taxon>
        <taxon>Rhodocyclus</taxon>
    </lineage>
</organism>
<comment type="caution">
    <text evidence="3">The sequence shown here is derived from an EMBL/GenBank/DDBJ whole genome shotgun (WGS) entry which is preliminary data.</text>
</comment>
<accession>A0ABX0WHI1</accession>
<evidence type="ECO:0000259" key="2">
    <source>
        <dbReference type="PROSITE" id="PS51084"/>
    </source>
</evidence>
<dbReference type="Pfam" id="PF01230">
    <property type="entry name" value="HIT"/>
    <property type="match status" value="1"/>
</dbReference>
<dbReference type="SUPFAM" id="SSF54197">
    <property type="entry name" value="HIT-like"/>
    <property type="match status" value="1"/>
</dbReference>
<evidence type="ECO:0000313" key="4">
    <source>
        <dbReference type="Proteomes" id="UP000720344"/>
    </source>
</evidence>
<sequence length="153" mass="17379">MTTPHNAPALSDATDNACPLCAAQGETVLWADDFCRVIAADDADYPGFCRVILWRHVREMSDLSPEEQTRLMRVVFAVESVLRRHSDADKINLASFGNQVPHLHWHVIPRWRDDRHFPDSIWTAPRRSGELRTRRVPAAEALRSLLAIELTAD</sequence>
<feature type="domain" description="HIT" evidence="2">
    <location>
        <begin position="16"/>
        <end position="117"/>
    </location>
</feature>
<dbReference type="InterPro" id="IPR036265">
    <property type="entry name" value="HIT-like_sf"/>
</dbReference>
<dbReference type="PROSITE" id="PS51084">
    <property type="entry name" value="HIT_2"/>
    <property type="match status" value="1"/>
</dbReference>
<dbReference type="Proteomes" id="UP000720344">
    <property type="component" value="Unassembled WGS sequence"/>
</dbReference>
<dbReference type="PIRSF" id="PIRSF000714">
    <property type="entry name" value="HIT"/>
    <property type="match status" value="1"/>
</dbReference>
<dbReference type="InterPro" id="IPR011146">
    <property type="entry name" value="HIT-like"/>
</dbReference>
<reference evidence="4" key="1">
    <citation type="submission" date="2020-03" db="EMBL/GenBank/DDBJ databases">
        <title>Whole-genome sequence of the purple nonsulfur bacterium Rhodocyclus tenuis DSM112.</title>
        <authorList>
            <person name="Kyndt J.A."/>
            <person name="Meyer T.E."/>
        </authorList>
    </citation>
    <scope>NUCLEOTIDE SEQUENCE [LARGE SCALE GENOMIC DNA]</scope>
    <source>
        <strain evidence="4">DSM 112</strain>
    </source>
</reference>
<dbReference type="PANTHER" id="PTHR42997:SF1">
    <property type="entry name" value="AP-4-A PHOSPHORYLASE"/>
    <property type="match status" value="1"/>
</dbReference>
<feature type="short sequence motif" description="Histidine triad motif" evidence="1">
    <location>
        <begin position="102"/>
        <end position="106"/>
    </location>
</feature>
<dbReference type="InterPro" id="IPR052908">
    <property type="entry name" value="AP-4-A_phosphorylase"/>
</dbReference>
<evidence type="ECO:0000256" key="1">
    <source>
        <dbReference type="PROSITE-ProRule" id="PRU00464"/>
    </source>
</evidence>
<keyword evidence="4" id="KW-1185">Reference proteome</keyword>
<dbReference type="EMBL" id="JAATWB010000002">
    <property type="protein sequence ID" value="NJA88313.1"/>
    <property type="molecule type" value="Genomic_DNA"/>
</dbReference>
<dbReference type="InterPro" id="IPR026026">
    <property type="entry name" value="HIT_Hint"/>
</dbReference>
<gene>
    <name evidence="3" type="ORF">HCX48_03640</name>
</gene>
<dbReference type="PANTHER" id="PTHR42997">
    <property type="entry name" value="HIT FAMILY HYDROLASE"/>
    <property type="match status" value="1"/>
</dbReference>
<proteinExistence type="predicted"/>
<protein>
    <submittedName>
        <fullName evidence="3">HIT family protein</fullName>
    </submittedName>
</protein>
<name>A0ABX0WHI1_9RHOO</name>